<sequence>MSKLQYKYKDSADDWKILWRNVLRAAQYTTNFTRDFSPIYDQKQDLYYSAEHIDIQPVDFGGIEGIQYLDQGQLWELDGFGTLIKELQKNSYQAGVNLFGFPYDFRLAGAQQVLTNGMFDKLKQLIEQASKTNKQGGNSNRVHLLGHGLGCLFINHFLADFVTEQWKAQFIESFISVSGPYGGNVGVFGQLAGLKEWNLLPSISAFETELLTNALAGLYWQLPNQNIPFASTPYTNEGNYEKQSNDLPIVAYVKCKNATLTAKNMTWAFTTTGRFQQAASLSKAVSAQTELKAPNVSAHIFIAYSIDKASLNRSPQFMKKIYRKKKISDELSDEKATTPVQILFNGVDGLH</sequence>
<dbReference type="GO" id="GO:0008374">
    <property type="term" value="F:O-acyltransferase activity"/>
    <property type="evidence" value="ECO:0007669"/>
    <property type="project" value="InterPro"/>
</dbReference>
<evidence type="ECO:0000313" key="1">
    <source>
        <dbReference type="EMBL" id="KAA6374677.1"/>
    </source>
</evidence>
<gene>
    <name evidence="1" type="ORF">EZS28_029796</name>
</gene>
<dbReference type="SUPFAM" id="SSF53474">
    <property type="entry name" value="alpha/beta-Hydrolases"/>
    <property type="match status" value="1"/>
</dbReference>
<dbReference type="AlphaFoldDB" id="A0A5J4UWL6"/>
<dbReference type="GO" id="GO:0006629">
    <property type="term" value="P:lipid metabolic process"/>
    <property type="evidence" value="ECO:0007669"/>
    <property type="project" value="InterPro"/>
</dbReference>
<reference evidence="1 2" key="1">
    <citation type="submission" date="2019-03" db="EMBL/GenBank/DDBJ databases">
        <title>Single cell metagenomics reveals metabolic interactions within the superorganism composed of flagellate Streblomastix strix and complex community of Bacteroidetes bacteria on its surface.</title>
        <authorList>
            <person name="Treitli S.C."/>
            <person name="Kolisko M."/>
            <person name="Husnik F."/>
            <person name="Keeling P."/>
            <person name="Hampl V."/>
        </authorList>
    </citation>
    <scope>NUCLEOTIDE SEQUENCE [LARGE SCALE GENOMIC DNA]</scope>
    <source>
        <strain evidence="1">ST1C</strain>
    </source>
</reference>
<dbReference type="PANTHER" id="PTHR11440">
    <property type="entry name" value="LECITHIN-CHOLESTEROL ACYLTRANSFERASE-RELATED"/>
    <property type="match status" value="1"/>
</dbReference>
<comment type="caution">
    <text evidence="1">The sequence shown here is derived from an EMBL/GenBank/DDBJ whole genome shotgun (WGS) entry which is preliminary data.</text>
</comment>
<dbReference type="InterPro" id="IPR029058">
    <property type="entry name" value="AB_hydrolase_fold"/>
</dbReference>
<name>A0A5J4UWL6_9EUKA</name>
<protein>
    <recommendedName>
        <fullName evidence="3">Lecithin:cholesterol acyltransferase family protein</fullName>
    </recommendedName>
</protein>
<organism evidence="1 2">
    <name type="scientific">Streblomastix strix</name>
    <dbReference type="NCBI Taxonomy" id="222440"/>
    <lineage>
        <taxon>Eukaryota</taxon>
        <taxon>Metamonada</taxon>
        <taxon>Preaxostyla</taxon>
        <taxon>Oxymonadida</taxon>
        <taxon>Streblomastigidae</taxon>
        <taxon>Streblomastix</taxon>
    </lineage>
</organism>
<dbReference type="EMBL" id="SNRW01011793">
    <property type="protein sequence ID" value="KAA6374677.1"/>
    <property type="molecule type" value="Genomic_DNA"/>
</dbReference>
<evidence type="ECO:0000313" key="2">
    <source>
        <dbReference type="Proteomes" id="UP000324800"/>
    </source>
</evidence>
<evidence type="ECO:0008006" key="3">
    <source>
        <dbReference type="Google" id="ProtNLM"/>
    </source>
</evidence>
<dbReference type="Proteomes" id="UP000324800">
    <property type="component" value="Unassembled WGS sequence"/>
</dbReference>
<dbReference type="Gene3D" id="3.40.50.1820">
    <property type="entry name" value="alpha/beta hydrolase"/>
    <property type="match status" value="1"/>
</dbReference>
<dbReference type="OrthoDB" id="190846at2759"/>
<dbReference type="InterPro" id="IPR003386">
    <property type="entry name" value="LACT/PDAT_acylTrfase"/>
</dbReference>
<proteinExistence type="predicted"/>
<accession>A0A5J4UWL6</accession>
<dbReference type="Pfam" id="PF02450">
    <property type="entry name" value="LCAT"/>
    <property type="match status" value="1"/>
</dbReference>